<protein>
    <submittedName>
        <fullName evidence="5">HTH DNA binding domain-containing protein</fullName>
    </submittedName>
</protein>
<keyword evidence="2" id="KW-0804">Transcription</keyword>
<dbReference type="PANTHER" id="PTHR34236:SF1">
    <property type="entry name" value="DIMETHYL SULFOXIDE REDUCTASE TRANSCRIPTIONAL ACTIVATOR"/>
    <property type="match status" value="1"/>
</dbReference>
<dbReference type="InterPro" id="IPR036388">
    <property type="entry name" value="WH-like_DNA-bd_sf"/>
</dbReference>
<keyword evidence="1" id="KW-0805">Transcription regulation</keyword>
<evidence type="ECO:0000313" key="6">
    <source>
        <dbReference type="Proteomes" id="UP000199199"/>
    </source>
</evidence>
<feature type="domain" description="HTH bat-type" evidence="3">
    <location>
        <begin position="165"/>
        <end position="216"/>
    </location>
</feature>
<dbReference type="InterPro" id="IPR013324">
    <property type="entry name" value="RNA_pol_sigma_r3/r4-like"/>
</dbReference>
<dbReference type="InterPro" id="IPR056493">
    <property type="entry name" value="HVO_0513_N"/>
</dbReference>
<dbReference type="RefSeq" id="WP_092904005.1">
    <property type="nucleotide sequence ID" value="NZ_FOZS01000002.1"/>
</dbReference>
<evidence type="ECO:0000256" key="2">
    <source>
        <dbReference type="ARBA" id="ARBA00023163"/>
    </source>
</evidence>
<reference evidence="6" key="1">
    <citation type="submission" date="2016-10" db="EMBL/GenBank/DDBJ databases">
        <authorList>
            <person name="Varghese N."/>
            <person name="Submissions S."/>
        </authorList>
    </citation>
    <scope>NUCLEOTIDE SEQUENCE [LARGE SCALE GENOMIC DNA]</scope>
    <source>
        <strain evidence="6">DSM 22427</strain>
    </source>
</reference>
<dbReference type="Pfam" id="PF24278">
    <property type="entry name" value="HVO_0513_N"/>
    <property type="match status" value="1"/>
</dbReference>
<feature type="domain" description="HVO-0513-like N-terminal" evidence="4">
    <location>
        <begin position="16"/>
        <end position="154"/>
    </location>
</feature>
<evidence type="ECO:0000259" key="4">
    <source>
        <dbReference type="Pfam" id="PF24278"/>
    </source>
</evidence>
<dbReference type="AlphaFoldDB" id="A0A1I6RM53"/>
<evidence type="ECO:0000259" key="3">
    <source>
        <dbReference type="Pfam" id="PF04967"/>
    </source>
</evidence>
<dbReference type="OrthoDB" id="27447at2157"/>
<organism evidence="5 6">
    <name type="scientific">Halostagnicola kamekurae</name>
    <dbReference type="NCBI Taxonomy" id="619731"/>
    <lineage>
        <taxon>Archaea</taxon>
        <taxon>Methanobacteriati</taxon>
        <taxon>Methanobacteriota</taxon>
        <taxon>Stenosarchaea group</taxon>
        <taxon>Halobacteria</taxon>
        <taxon>Halobacteriales</taxon>
        <taxon>Natrialbaceae</taxon>
        <taxon>Halostagnicola</taxon>
    </lineage>
</organism>
<dbReference type="PANTHER" id="PTHR34236">
    <property type="entry name" value="DIMETHYL SULFOXIDE REDUCTASE TRANSCRIPTIONAL ACTIVATOR"/>
    <property type="match status" value="1"/>
</dbReference>
<keyword evidence="6" id="KW-1185">Reference proteome</keyword>
<dbReference type="EMBL" id="FOZS01000002">
    <property type="protein sequence ID" value="SFS65744.1"/>
    <property type="molecule type" value="Genomic_DNA"/>
</dbReference>
<accession>A0A1I6RM53</accession>
<proteinExistence type="predicted"/>
<name>A0A1I6RM53_9EURY</name>
<dbReference type="InterPro" id="IPR007050">
    <property type="entry name" value="HTH_bacterioopsin"/>
</dbReference>
<evidence type="ECO:0000256" key="1">
    <source>
        <dbReference type="ARBA" id="ARBA00023015"/>
    </source>
</evidence>
<sequence length="226" mass="25874">MRYLQLQIRFPPEARHPMHQFLVEQDSIQRAHLRHWNFSNPEYVTTLLHVVGNIEKGHKEYLVALDGVETIQEYDVTPVNDRSFYVYIRESAHGFASRLRALLTDTELLIVPPIEYGTDGEMLFEIAGEQEALQGLVANLPEHLSVSVNRLGEYDAYRESQVTALTDRQEEVLDVARDLGYYEIPRQASVREVADEVGCSKSTAADHLRKAEARLVSLYEDRSTTK</sequence>
<dbReference type="Proteomes" id="UP000199199">
    <property type="component" value="Unassembled WGS sequence"/>
</dbReference>
<dbReference type="Gene3D" id="1.10.10.10">
    <property type="entry name" value="Winged helix-like DNA-binding domain superfamily/Winged helix DNA-binding domain"/>
    <property type="match status" value="1"/>
</dbReference>
<evidence type="ECO:0000313" key="5">
    <source>
        <dbReference type="EMBL" id="SFS65744.1"/>
    </source>
</evidence>
<gene>
    <name evidence="5" type="ORF">SAMN04488556_1897</name>
</gene>
<dbReference type="SUPFAM" id="SSF88659">
    <property type="entry name" value="Sigma3 and sigma4 domains of RNA polymerase sigma factors"/>
    <property type="match status" value="1"/>
</dbReference>
<dbReference type="Pfam" id="PF04967">
    <property type="entry name" value="HTH_10"/>
    <property type="match status" value="1"/>
</dbReference>